<proteinExistence type="predicted"/>
<evidence type="ECO:0000313" key="3">
    <source>
        <dbReference type="Proteomes" id="UP000026915"/>
    </source>
</evidence>
<dbReference type="InterPro" id="IPR002156">
    <property type="entry name" value="RNaseH_domain"/>
</dbReference>
<reference evidence="2 3" key="1">
    <citation type="journal article" date="2013" name="Genome Biol.">
        <title>The genome sequence of the most widely cultivated cacao type and its use to identify candidate genes regulating pod color.</title>
        <authorList>
            <person name="Motamayor J.C."/>
            <person name="Mockaitis K."/>
            <person name="Schmutz J."/>
            <person name="Haiminen N."/>
            <person name="Iii D.L."/>
            <person name="Cornejo O."/>
            <person name="Findley S.D."/>
            <person name="Zheng P."/>
            <person name="Utro F."/>
            <person name="Royaert S."/>
            <person name="Saski C."/>
            <person name="Jenkins J."/>
            <person name="Podicheti R."/>
            <person name="Zhao M."/>
            <person name="Scheffler B.E."/>
            <person name="Stack J.C."/>
            <person name="Feltus F.A."/>
            <person name="Mustiga G.M."/>
            <person name="Amores F."/>
            <person name="Phillips W."/>
            <person name="Marelli J.P."/>
            <person name="May G.D."/>
            <person name="Shapiro H."/>
            <person name="Ma J."/>
            <person name="Bustamante C.D."/>
            <person name="Schnell R.J."/>
            <person name="Main D."/>
            <person name="Gilbert D."/>
            <person name="Parida L."/>
            <person name="Kuhn D.N."/>
        </authorList>
    </citation>
    <scope>NUCLEOTIDE SEQUENCE [LARGE SCALE GENOMIC DNA]</scope>
    <source>
        <strain evidence="3">cv. Matina 1-6</strain>
    </source>
</reference>
<name>A0A061FFZ0_THECC</name>
<sequence length="398" mass="45256">MTIVPTPLKIYICNLNPSKVKEKKKEISRMATRHHSAPDKAIWKKSTSGTYTPSSFVIHCQSNIWASQPHWRQLWKGHAPPKIEVFTWQVLLGKVAVKHELFKRGLIDINTSFCTLCNAELETSSHLFFTCSVAWNIWMHNCSLWGLSWVHPGDATSFFVSWQNNKPPYGSPEIWHMLFFSTLWSIWLCRNEILFQGKHLDVNQLQDIILVRLAHWCKGKWPVNHIPASHFLFEPSRICINSRKCKTKVVCSWMRPPTGSFKLNVDGSALGKPGPTGIRGAIRDHESFIKGVFSTPIGMEDSNYAEFLAIKEGLSFFFSSPWASSTLHVESDSKNAITWASDHNSVPWRMKLLSNSIEAFKTSFKDLTFTHINREANALADGLAKAGAIRFNCFSSLF</sequence>
<dbReference type="SUPFAM" id="SSF53098">
    <property type="entry name" value="Ribonuclease H-like"/>
    <property type="match status" value="1"/>
</dbReference>
<dbReference type="Proteomes" id="UP000026915">
    <property type="component" value="Chromosome 8"/>
</dbReference>
<dbReference type="CDD" id="cd06222">
    <property type="entry name" value="RNase_H_like"/>
    <property type="match status" value="1"/>
</dbReference>
<organism evidence="2 3">
    <name type="scientific">Theobroma cacao</name>
    <name type="common">Cacao</name>
    <name type="synonym">Cocoa</name>
    <dbReference type="NCBI Taxonomy" id="3641"/>
    <lineage>
        <taxon>Eukaryota</taxon>
        <taxon>Viridiplantae</taxon>
        <taxon>Streptophyta</taxon>
        <taxon>Embryophyta</taxon>
        <taxon>Tracheophyta</taxon>
        <taxon>Spermatophyta</taxon>
        <taxon>Magnoliopsida</taxon>
        <taxon>eudicotyledons</taxon>
        <taxon>Gunneridae</taxon>
        <taxon>Pentapetalae</taxon>
        <taxon>rosids</taxon>
        <taxon>malvids</taxon>
        <taxon>Malvales</taxon>
        <taxon>Malvaceae</taxon>
        <taxon>Byttnerioideae</taxon>
        <taxon>Theobroma</taxon>
    </lineage>
</organism>
<protein>
    <recommendedName>
        <fullName evidence="1">RNase H type-1 domain-containing protein</fullName>
    </recommendedName>
</protein>
<dbReference type="GO" id="GO:0003676">
    <property type="term" value="F:nucleic acid binding"/>
    <property type="evidence" value="ECO:0007669"/>
    <property type="project" value="InterPro"/>
</dbReference>
<dbReference type="Pfam" id="PF13456">
    <property type="entry name" value="RVT_3"/>
    <property type="match status" value="1"/>
</dbReference>
<feature type="domain" description="RNase H type-1" evidence="1">
    <location>
        <begin position="257"/>
        <end position="389"/>
    </location>
</feature>
<dbReference type="InterPro" id="IPR036397">
    <property type="entry name" value="RNaseH_sf"/>
</dbReference>
<dbReference type="OMA" id="HAICNDC"/>
<dbReference type="PANTHER" id="PTHR33033">
    <property type="entry name" value="POLYNUCLEOTIDYL TRANSFERASE, RIBONUCLEASE H-LIKE SUPERFAMILY PROTEIN-RELATED"/>
    <property type="match status" value="1"/>
</dbReference>
<dbReference type="HOGENOM" id="CLU_000680_21_2_1"/>
<dbReference type="InterPro" id="IPR026960">
    <property type="entry name" value="RVT-Znf"/>
</dbReference>
<dbReference type="AlphaFoldDB" id="A0A061FFZ0"/>
<evidence type="ECO:0000259" key="1">
    <source>
        <dbReference type="PROSITE" id="PS50879"/>
    </source>
</evidence>
<dbReference type="EMBL" id="CM001886">
    <property type="protein sequence ID" value="EOY15823.1"/>
    <property type="molecule type" value="Genomic_DNA"/>
</dbReference>
<dbReference type="Gene3D" id="3.30.420.10">
    <property type="entry name" value="Ribonuclease H-like superfamily/Ribonuclease H"/>
    <property type="match status" value="1"/>
</dbReference>
<dbReference type="InParanoid" id="A0A061FFZ0"/>
<dbReference type="PROSITE" id="PS50879">
    <property type="entry name" value="RNASE_H_1"/>
    <property type="match status" value="1"/>
</dbReference>
<dbReference type="InterPro" id="IPR012337">
    <property type="entry name" value="RNaseH-like_sf"/>
</dbReference>
<dbReference type="InterPro" id="IPR044730">
    <property type="entry name" value="RNase_H-like_dom_plant"/>
</dbReference>
<accession>A0A061FFZ0</accession>
<keyword evidence="3" id="KW-1185">Reference proteome</keyword>
<gene>
    <name evidence="2" type="ORF">TCM_034780</name>
</gene>
<dbReference type="eggNOG" id="KOG1075">
    <property type="taxonomic scope" value="Eukaryota"/>
</dbReference>
<dbReference type="GO" id="GO:0004523">
    <property type="term" value="F:RNA-DNA hybrid ribonuclease activity"/>
    <property type="evidence" value="ECO:0007669"/>
    <property type="project" value="InterPro"/>
</dbReference>
<dbReference type="Gramene" id="EOY15823">
    <property type="protein sequence ID" value="EOY15823"/>
    <property type="gene ID" value="TCM_034780"/>
</dbReference>
<dbReference type="PANTHER" id="PTHR33033:SF69">
    <property type="entry name" value="POLYNUCLEOTIDYL TRANSFERASE, RIBONUCLEASE H FOLD"/>
    <property type="match status" value="1"/>
</dbReference>
<dbReference type="Pfam" id="PF13966">
    <property type="entry name" value="zf-RVT"/>
    <property type="match status" value="1"/>
</dbReference>
<evidence type="ECO:0000313" key="2">
    <source>
        <dbReference type="EMBL" id="EOY15823.1"/>
    </source>
</evidence>